<keyword evidence="3" id="KW-0347">Helicase</keyword>
<dbReference type="CDD" id="cd18787">
    <property type="entry name" value="SF2_C_DEAD"/>
    <property type="match status" value="1"/>
</dbReference>
<sequence>MYQKNYSNRYRNTSRRPNRFGFKRRGSSGGSRNSSIDISKYINRNPEETLELAFIPSVNINDLAVDEKLKYNIQRKGYTQLTPIQDKAIPLIMNGRDLIGIANTGTGKTAAFLIPLINKVYLNKQEKVLIIAPTRELAQQINAEFRSLSQGLNIYSTLCIGGTNMYSQRRDLGRPHNFLICTPGRIKDVAERKWINLSMYNNIVVDEVDRMFDMGFQKDIRIILGQLPTARQTLFFSATVSDNIEALIKSFLNTPEKVSINQKISSVNIMQDIIRTDSAHKKIDVLHDILIKPEYTKVLIFIKTKWSLNEVEKELIDRGFKVASIHGNKTQGARQRSLSIFKENRTQILLATDIAARGLDINNVSHVINYDQPATYNDYIHRIGRTGRGNNKGVALTFI</sequence>
<evidence type="ECO:0000256" key="1">
    <source>
        <dbReference type="ARBA" id="ARBA00022741"/>
    </source>
</evidence>
<comment type="similarity">
    <text evidence="5">Belongs to the DEAD box helicase family.</text>
</comment>
<feature type="compositionally biased region" description="Low complexity" evidence="6">
    <location>
        <begin position="1"/>
        <end position="11"/>
    </location>
</feature>
<feature type="region of interest" description="Disordered" evidence="6">
    <location>
        <begin position="1"/>
        <end position="36"/>
    </location>
</feature>
<gene>
    <name evidence="9" type="ORF">A2982_02895</name>
</gene>
<dbReference type="GO" id="GO:0005829">
    <property type="term" value="C:cytosol"/>
    <property type="evidence" value="ECO:0007669"/>
    <property type="project" value="TreeGrafter"/>
</dbReference>
<evidence type="ECO:0000259" key="7">
    <source>
        <dbReference type="PROSITE" id="PS51192"/>
    </source>
</evidence>
<dbReference type="InterPro" id="IPR001650">
    <property type="entry name" value="Helicase_C-like"/>
</dbReference>
<evidence type="ECO:0000256" key="2">
    <source>
        <dbReference type="ARBA" id="ARBA00022801"/>
    </source>
</evidence>
<evidence type="ECO:0000259" key="8">
    <source>
        <dbReference type="PROSITE" id="PS51194"/>
    </source>
</evidence>
<dbReference type="InterPro" id="IPR044742">
    <property type="entry name" value="DEAD/DEAH_RhlB"/>
</dbReference>
<dbReference type="Pfam" id="PF00271">
    <property type="entry name" value="Helicase_C"/>
    <property type="match status" value="1"/>
</dbReference>
<dbReference type="GO" id="GO:0016787">
    <property type="term" value="F:hydrolase activity"/>
    <property type="evidence" value="ECO:0007669"/>
    <property type="project" value="UniProtKB-KW"/>
</dbReference>
<feature type="domain" description="Helicase C-terminal" evidence="8">
    <location>
        <begin position="285"/>
        <end position="399"/>
    </location>
</feature>
<dbReference type="PANTHER" id="PTHR47959:SF13">
    <property type="entry name" value="ATP-DEPENDENT RNA HELICASE RHLE"/>
    <property type="match status" value="1"/>
</dbReference>
<evidence type="ECO:0000313" key="10">
    <source>
        <dbReference type="Proteomes" id="UP000178771"/>
    </source>
</evidence>
<dbReference type="Proteomes" id="UP000178771">
    <property type="component" value="Unassembled WGS sequence"/>
</dbReference>
<keyword evidence="4" id="KW-0067">ATP-binding</keyword>
<proteinExistence type="inferred from homology"/>
<dbReference type="PROSITE" id="PS51192">
    <property type="entry name" value="HELICASE_ATP_BIND_1"/>
    <property type="match status" value="1"/>
</dbReference>
<name>A0A1F4V2Z9_UNCKA</name>
<protein>
    <recommendedName>
        <fullName evidence="11">RNA helicase</fullName>
    </recommendedName>
</protein>
<reference evidence="9 10" key="1">
    <citation type="journal article" date="2016" name="Nat. Commun.">
        <title>Thousands of microbial genomes shed light on interconnected biogeochemical processes in an aquifer system.</title>
        <authorList>
            <person name="Anantharaman K."/>
            <person name="Brown C.T."/>
            <person name="Hug L.A."/>
            <person name="Sharon I."/>
            <person name="Castelle C.J."/>
            <person name="Probst A.J."/>
            <person name="Thomas B.C."/>
            <person name="Singh A."/>
            <person name="Wilkins M.J."/>
            <person name="Karaoz U."/>
            <person name="Brodie E.L."/>
            <person name="Williams K.H."/>
            <person name="Hubbard S.S."/>
            <person name="Banfield J.F."/>
        </authorList>
    </citation>
    <scope>NUCLEOTIDE SEQUENCE [LARGE SCALE GENOMIC DNA]</scope>
</reference>
<feature type="domain" description="Helicase ATP-binding" evidence="7">
    <location>
        <begin position="89"/>
        <end position="258"/>
    </location>
</feature>
<dbReference type="InterPro" id="IPR011545">
    <property type="entry name" value="DEAD/DEAH_box_helicase_dom"/>
</dbReference>
<dbReference type="AlphaFoldDB" id="A0A1F4V2Z9"/>
<dbReference type="InterPro" id="IPR014001">
    <property type="entry name" value="Helicase_ATP-bd"/>
</dbReference>
<dbReference type="Gene3D" id="3.40.50.300">
    <property type="entry name" value="P-loop containing nucleotide triphosphate hydrolases"/>
    <property type="match status" value="2"/>
</dbReference>
<evidence type="ECO:0008006" key="11">
    <source>
        <dbReference type="Google" id="ProtNLM"/>
    </source>
</evidence>
<evidence type="ECO:0000256" key="4">
    <source>
        <dbReference type="ARBA" id="ARBA00022840"/>
    </source>
</evidence>
<dbReference type="CDD" id="cd00268">
    <property type="entry name" value="DEADc"/>
    <property type="match status" value="1"/>
</dbReference>
<dbReference type="SMART" id="SM00490">
    <property type="entry name" value="HELICc"/>
    <property type="match status" value="1"/>
</dbReference>
<dbReference type="EMBL" id="MEVH01000020">
    <property type="protein sequence ID" value="OGC51529.1"/>
    <property type="molecule type" value="Genomic_DNA"/>
</dbReference>
<dbReference type="GO" id="GO:0003676">
    <property type="term" value="F:nucleic acid binding"/>
    <property type="evidence" value="ECO:0007669"/>
    <property type="project" value="InterPro"/>
</dbReference>
<evidence type="ECO:0000313" key="9">
    <source>
        <dbReference type="EMBL" id="OGC51529.1"/>
    </source>
</evidence>
<dbReference type="GO" id="GO:0003724">
    <property type="term" value="F:RNA helicase activity"/>
    <property type="evidence" value="ECO:0007669"/>
    <property type="project" value="TreeGrafter"/>
</dbReference>
<dbReference type="PANTHER" id="PTHR47959">
    <property type="entry name" value="ATP-DEPENDENT RNA HELICASE RHLE-RELATED"/>
    <property type="match status" value="1"/>
</dbReference>
<dbReference type="SMART" id="SM00487">
    <property type="entry name" value="DEXDc"/>
    <property type="match status" value="1"/>
</dbReference>
<dbReference type="PROSITE" id="PS51194">
    <property type="entry name" value="HELICASE_CTER"/>
    <property type="match status" value="1"/>
</dbReference>
<keyword evidence="2" id="KW-0378">Hydrolase</keyword>
<keyword evidence="1" id="KW-0547">Nucleotide-binding</keyword>
<evidence type="ECO:0000256" key="3">
    <source>
        <dbReference type="ARBA" id="ARBA00022806"/>
    </source>
</evidence>
<accession>A0A1F4V2Z9</accession>
<dbReference type="GO" id="GO:0005524">
    <property type="term" value="F:ATP binding"/>
    <property type="evidence" value="ECO:0007669"/>
    <property type="project" value="UniProtKB-KW"/>
</dbReference>
<organism evidence="9 10">
    <name type="scientific">candidate division WWE3 bacterium RIFCSPLOWO2_01_FULL_39_13</name>
    <dbReference type="NCBI Taxonomy" id="1802624"/>
    <lineage>
        <taxon>Bacteria</taxon>
        <taxon>Katanobacteria</taxon>
    </lineage>
</organism>
<dbReference type="SUPFAM" id="SSF52540">
    <property type="entry name" value="P-loop containing nucleoside triphosphate hydrolases"/>
    <property type="match status" value="1"/>
</dbReference>
<dbReference type="InterPro" id="IPR050079">
    <property type="entry name" value="DEAD_box_RNA_helicase"/>
</dbReference>
<comment type="caution">
    <text evidence="9">The sequence shown here is derived from an EMBL/GenBank/DDBJ whole genome shotgun (WGS) entry which is preliminary data.</text>
</comment>
<dbReference type="Pfam" id="PF00270">
    <property type="entry name" value="DEAD"/>
    <property type="match status" value="1"/>
</dbReference>
<dbReference type="STRING" id="1802624.A2982_02895"/>
<feature type="compositionally biased region" description="Basic residues" evidence="6">
    <location>
        <begin position="12"/>
        <end position="26"/>
    </location>
</feature>
<evidence type="ECO:0000256" key="6">
    <source>
        <dbReference type="SAM" id="MobiDB-lite"/>
    </source>
</evidence>
<evidence type="ECO:0000256" key="5">
    <source>
        <dbReference type="ARBA" id="ARBA00038437"/>
    </source>
</evidence>
<dbReference type="InterPro" id="IPR027417">
    <property type="entry name" value="P-loop_NTPase"/>
</dbReference>